<dbReference type="InParanoid" id="A0A077ZQH2"/>
<organism evidence="2 3">
    <name type="scientific">Stylonychia lemnae</name>
    <name type="common">Ciliate</name>
    <dbReference type="NCBI Taxonomy" id="5949"/>
    <lineage>
        <taxon>Eukaryota</taxon>
        <taxon>Sar</taxon>
        <taxon>Alveolata</taxon>
        <taxon>Ciliophora</taxon>
        <taxon>Intramacronucleata</taxon>
        <taxon>Spirotrichea</taxon>
        <taxon>Stichotrichia</taxon>
        <taxon>Sporadotrichida</taxon>
        <taxon>Oxytrichidae</taxon>
        <taxon>Stylonychinae</taxon>
        <taxon>Stylonychia</taxon>
    </lineage>
</organism>
<dbReference type="EMBL" id="CCKQ01001049">
    <property type="protein sequence ID" value="CDW72152.1"/>
    <property type="molecule type" value="Genomic_DNA"/>
</dbReference>
<keyword evidence="1" id="KW-0812">Transmembrane</keyword>
<evidence type="ECO:0000256" key="1">
    <source>
        <dbReference type="SAM" id="Phobius"/>
    </source>
</evidence>
<dbReference type="Proteomes" id="UP000039865">
    <property type="component" value="Unassembled WGS sequence"/>
</dbReference>
<proteinExistence type="predicted"/>
<protein>
    <submittedName>
        <fullName evidence="2">Uncharacterized protein</fullName>
    </submittedName>
</protein>
<sequence>MDSEDDQKFYFEIEGLHFLKNSSKIFLHGVVTQKDKQIRYCQLRNMENFEQIQQKKIEENIQPLIANNTSKEKNAFNFSPCEQYLLLGIKPTDEDDPNLQIKIYQIDNYFNNQIDQSSVQTIQYQKSFGTLKNVMFGPSGHIILCQSTSKEQVDNYIQSNENEIECLAFLNCNYNKPISFKYHLDEYLEEVLKKGGQKDEKFFSPDGVFKCLFGYPKLELSDFYIDKFLFATFEKKTLIIEFETLNIIYKLDQLIYFSWDTEYLGYDSIFNIFHIAHLQSGKIEKLGQLNPPEGFKFDSKKPIVTNNSIIINSIDNSKRCSAVLVYDKFNLILINQYTLKELFQEKRTIIYFYKGLIRYFNNEKKKLLEINLYNSRLMTLNKFIHGIIQIMFMILISKVLQALFHLQLNIIQKSF</sequence>
<gene>
    <name evidence="2" type="primary">Contig3890.g4153</name>
    <name evidence="2" type="ORF">STYLEM_1106</name>
</gene>
<evidence type="ECO:0000313" key="2">
    <source>
        <dbReference type="EMBL" id="CDW72152.1"/>
    </source>
</evidence>
<name>A0A077ZQH2_STYLE</name>
<evidence type="ECO:0000313" key="3">
    <source>
        <dbReference type="Proteomes" id="UP000039865"/>
    </source>
</evidence>
<feature type="transmembrane region" description="Helical" evidence="1">
    <location>
        <begin position="383"/>
        <end position="404"/>
    </location>
</feature>
<keyword evidence="1" id="KW-0472">Membrane</keyword>
<dbReference type="AlphaFoldDB" id="A0A077ZQH2"/>
<keyword evidence="1" id="KW-1133">Transmembrane helix</keyword>
<keyword evidence="3" id="KW-1185">Reference proteome</keyword>
<accession>A0A077ZQH2</accession>
<reference evidence="2 3" key="1">
    <citation type="submission" date="2014-06" db="EMBL/GenBank/DDBJ databases">
        <authorList>
            <person name="Swart Estienne"/>
        </authorList>
    </citation>
    <scope>NUCLEOTIDE SEQUENCE [LARGE SCALE GENOMIC DNA]</scope>
    <source>
        <strain evidence="2 3">130c</strain>
    </source>
</reference>